<gene>
    <name evidence="1" type="ORF">GCM10020366_34650</name>
</gene>
<reference evidence="2" key="1">
    <citation type="journal article" date="2019" name="Int. J. Syst. Evol. Microbiol.">
        <title>The Global Catalogue of Microorganisms (GCM) 10K type strain sequencing project: providing services to taxonomists for standard genome sequencing and annotation.</title>
        <authorList>
            <consortium name="The Broad Institute Genomics Platform"/>
            <consortium name="The Broad Institute Genome Sequencing Center for Infectious Disease"/>
            <person name="Wu L."/>
            <person name="Ma J."/>
        </authorList>
    </citation>
    <scope>NUCLEOTIDE SEQUENCE [LARGE SCALE GENOMIC DNA]</scope>
    <source>
        <strain evidence="2">JCM 9687</strain>
    </source>
</reference>
<keyword evidence="2" id="KW-1185">Reference proteome</keyword>
<evidence type="ECO:0000313" key="2">
    <source>
        <dbReference type="Proteomes" id="UP001500483"/>
    </source>
</evidence>
<evidence type="ECO:0000313" key="1">
    <source>
        <dbReference type="EMBL" id="GAA3359279.1"/>
    </source>
</evidence>
<sequence>MIEGFAVDATGLTHVAELRTGRTLCGAVVVAARSAVPAGTCGSCVAETLLARARRAPRVRNGPELGRGARAGAAGIVSCGVLEAASPRACGGHVRGPLDLRRTEPADLTARCPRCLAATETGHEGPCAA</sequence>
<comment type="caution">
    <text evidence="1">The sequence shown here is derived from an EMBL/GenBank/DDBJ whole genome shotgun (WGS) entry which is preliminary data.</text>
</comment>
<dbReference type="EMBL" id="BAAAYK010000038">
    <property type="protein sequence ID" value="GAA3359279.1"/>
    <property type="molecule type" value="Genomic_DNA"/>
</dbReference>
<proteinExistence type="predicted"/>
<accession>A0ABP6RT26</accession>
<name>A0ABP6RT26_9PSEU</name>
<dbReference type="Proteomes" id="UP001500483">
    <property type="component" value="Unassembled WGS sequence"/>
</dbReference>
<organism evidence="1 2">
    <name type="scientific">Saccharopolyspora gregorii</name>
    <dbReference type="NCBI Taxonomy" id="33914"/>
    <lineage>
        <taxon>Bacteria</taxon>
        <taxon>Bacillati</taxon>
        <taxon>Actinomycetota</taxon>
        <taxon>Actinomycetes</taxon>
        <taxon>Pseudonocardiales</taxon>
        <taxon>Pseudonocardiaceae</taxon>
        <taxon>Saccharopolyspora</taxon>
    </lineage>
</organism>
<protein>
    <submittedName>
        <fullName evidence="1">Uncharacterized protein</fullName>
    </submittedName>
</protein>